<keyword evidence="3" id="KW-1185">Reference proteome</keyword>
<keyword evidence="1" id="KW-0732">Signal</keyword>
<protein>
    <recommendedName>
        <fullName evidence="4">NTR domain-containing protein</fullName>
    </recommendedName>
</protein>
<feature type="chain" id="PRO_5041919324" description="NTR domain-containing protein" evidence="1">
    <location>
        <begin position="22"/>
        <end position="160"/>
    </location>
</feature>
<organism evidence="2 3">
    <name type="scientific">Ditylenchus destructor</name>
    <dbReference type="NCBI Taxonomy" id="166010"/>
    <lineage>
        <taxon>Eukaryota</taxon>
        <taxon>Metazoa</taxon>
        <taxon>Ecdysozoa</taxon>
        <taxon>Nematoda</taxon>
        <taxon>Chromadorea</taxon>
        <taxon>Rhabditida</taxon>
        <taxon>Tylenchina</taxon>
        <taxon>Tylenchomorpha</taxon>
        <taxon>Sphaerularioidea</taxon>
        <taxon>Anguinidae</taxon>
        <taxon>Anguininae</taxon>
        <taxon>Ditylenchus</taxon>
    </lineage>
</organism>
<comment type="caution">
    <text evidence="2">The sequence shown here is derived from an EMBL/GenBank/DDBJ whole genome shotgun (WGS) entry which is preliminary data.</text>
</comment>
<dbReference type="SUPFAM" id="SSF50242">
    <property type="entry name" value="TIMP-like"/>
    <property type="match status" value="1"/>
</dbReference>
<dbReference type="Gene3D" id="2.40.50.120">
    <property type="match status" value="1"/>
</dbReference>
<accession>A0AAD4QT63</accession>
<evidence type="ECO:0000313" key="2">
    <source>
        <dbReference type="EMBL" id="KAI1698527.1"/>
    </source>
</evidence>
<name>A0AAD4QT63_9BILA</name>
<proteinExistence type="predicted"/>
<dbReference type="EMBL" id="JAKKPZ010000214">
    <property type="protein sequence ID" value="KAI1698527.1"/>
    <property type="molecule type" value="Genomic_DNA"/>
</dbReference>
<dbReference type="Proteomes" id="UP001201812">
    <property type="component" value="Unassembled WGS sequence"/>
</dbReference>
<sequence>MMKILTFTFALFLPFAHSCWSSCPSEDEIICNTDWISLVKVIDSNSNKEHIRYTLKHLHVFKVNGTFTSWRYKELLGSDQQQLPIFLDANTILTTVDPKLLHIGKTYILSGPRATDSLKIYACTSISRLVDDVSKDALVQKIARTRLPDYCATMMREAEK</sequence>
<evidence type="ECO:0000256" key="1">
    <source>
        <dbReference type="SAM" id="SignalP"/>
    </source>
</evidence>
<dbReference type="AlphaFoldDB" id="A0AAD4QT63"/>
<gene>
    <name evidence="2" type="ORF">DdX_17858</name>
</gene>
<dbReference type="InterPro" id="IPR008993">
    <property type="entry name" value="TIMP-like_OB-fold"/>
</dbReference>
<evidence type="ECO:0008006" key="4">
    <source>
        <dbReference type="Google" id="ProtNLM"/>
    </source>
</evidence>
<evidence type="ECO:0000313" key="3">
    <source>
        <dbReference type="Proteomes" id="UP001201812"/>
    </source>
</evidence>
<reference evidence="2" key="1">
    <citation type="submission" date="2022-01" db="EMBL/GenBank/DDBJ databases">
        <title>Genome Sequence Resource for Two Populations of Ditylenchus destructor, the Migratory Endoparasitic Phytonematode.</title>
        <authorList>
            <person name="Zhang H."/>
            <person name="Lin R."/>
            <person name="Xie B."/>
        </authorList>
    </citation>
    <scope>NUCLEOTIDE SEQUENCE</scope>
    <source>
        <strain evidence="2">BazhouSP</strain>
    </source>
</reference>
<feature type="signal peptide" evidence="1">
    <location>
        <begin position="1"/>
        <end position="21"/>
    </location>
</feature>